<accession>A0A2N9IA06</accession>
<dbReference type="GO" id="GO:0003676">
    <property type="term" value="F:nucleic acid binding"/>
    <property type="evidence" value="ECO:0007669"/>
    <property type="project" value="InterPro"/>
</dbReference>
<dbReference type="SUPFAM" id="SSF56672">
    <property type="entry name" value="DNA/RNA polymerases"/>
    <property type="match status" value="1"/>
</dbReference>
<evidence type="ECO:0000256" key="2">
    <source>
        <dbReference type="SAM" id="MobiDB-lite"/>
    </source>
</evidence>
<organism evidence="5">
    <name type="scientific">Fagus sylvatica</name>
    <name type="common">Beechnut</name>
    <dbReference type="NCBI Taxonomy" id="28930"/>
    <lineage>
        <taxon>Eukaryota</taxon>
        <taxon>Viridiplantae</taxon>
        <taxon>Streptophyta</taxon>
        <taxon>Embryophyta</taxon>
        <taxon>Tracheophyta</taxon>
        <taxon>Spermatophyta</taxon>
        <taxon>Magnoliopsida</taxon>
        <taxon>eudicotyledons</taxon>
        <taxon>Gunneridae</taxon>
        <taxon>Pentapetalae</taxon>
        <taxon>rosids</taxon>
        <taxon>fabids</taxon>
        <taxon>Fagales</taxon>
        <taxon>Fagaceae</taxon>
        <taxon>Fagus</taxon>
    </lineage>
</organism>
<dbReference type="Pfam" id="PF13976">
    <property type="entry name" value="gag_pre-integrs"/>
    <property type="match status" value="1"/>
</dbReference>
<reference evidence="5" key="1">
    <citation type="submission" date="2018-02" db="EMBL/GenBank/DDBJ databases">
        <authorList>
            <person name="Cohen D.B."/>
            <person name="Kent A.D."/>
        </authorList>
    </citation>
    <scope>NUCLEOTIDE SEQUENCE</scope>
</reference>
<dbReference type="PANTHER" id="PTHR11439">
    <property type="entry name" value="GAG-POL-RELATED RETROTRANSPOSON"/>
    <property type="match status" value="1"/>
</dbReference>
<sequence>MIPMREHTKNATQVLVLLGVLPLPQLSPALPSRHRQKSGCLRCQEADSSPNRLAATLSSPPTGLRSRHLCNRWKDLEKLDPTVQESTPYDIGRALTRRPKFRRRHPWFSRYQTPIMAPPPPLERSQEARPNCAKINLIGGRTRPHASPKVPAPSSLFFTRYVSPRQSLPPKDVWDMLASRYAGSDGAREHHLMVTLYQLCQDPGERITAFHSRMRFFWDQLAASEPIISQLLNRSPLPTINQVVNDLVREETRLKSHCSSQPYTTVLAIPASVDPTVTAPPKGPIAPLSLTRQFLPFQHQLIPQSQLRRRHRGHTIDRCNMRARILQCSAALTASESVSSSDAASFDPVSLTTPTYSIADLQALFSQVQAPSSSASNPALSVTPGISSEWFLDSACCNHMTDNPHLTSAHTPPILPTINTADGSAMTVSHVGSISTPNLSVSDVFCVLKLHLNLLSVGQLTKLGLNLFFSSRACLVQDSRTRQIVGTARKVGRLFELTSLHFPSLSVSAPVIAASASIELWHSRLGHVSLPRIQTLISRSLLGSVSSSPFDCMPCQLGKQPALPFNNSESIASATFDLIHSDVWGPSPVPTVGGLSILKLLKVFRSDNAREYRQTDFSIILKHYGTIFHTSCAGTSQQNGRAERKLRHILDTIRALTNAASTPVSFWGEAALTAVYTINRCLSHVVQNTTPYKRLFGTAPNYSLLKADPLPNLFPEILSPSAESVNPISDESPSADPSSNVSPTADPTFDESLLSAPAANPVNTTAPEPRCSHQVSTLPSHLRDFHCFSAFATLHEPHTFREASFDPLWQQAMKEELDALLKISTWDLVDLPTGKSAIGCKWVYKIKTRSDGTVDRYKARLVTKGFTQEYGIDYEETFAPVARLSSVRTFIAVSASRHWPLFQIDVKNAFLNGELTEKVYIQLPPGFSQPPGFSHKVCRLRWALYGLNYFLGLEVSSSSDGYYLTQAKYTSDLISRAGITDSKIVDTPIEYNNRLNTHDGEPLPDATIYRQLFMAAPRSLHYAVVLRILRYLKGTLFHGLHFSSQSSLTLQAYFDVDWAGDPTSRRSTTWYCFLLGDSLISWHSKKQSIVVRSSKEAEYRALADTTAELLWLRWLFQDLGIDCSTAVPIYCDNRSAIQIAHNDVFHERTKHIEIDCHFVHHHLLQGTLQLRSVSSQDQLANIFTKPMPPGHFRDLISKLKLVFLHPT</sequence>
<dbReference type="GO" id="GO:0015074">
    <property type="term" value="P:DNA integration"/>
    <property type="evidence" value="ECO:0007669"/>
    <property type="project" value="InterPro"/>
</dbReference>
<keyword evidence="1" id="KW-0378">Hydrolase</keyword>
<dbReference type="InterPro" id="IPR013103">
    <property type="entry name" value="RVT_2"/>
</dbReference>
<evidence type="ECO:0000256" key="3">
    <source>
        <dbReference type="SAM" id="SignalP"/>
    </source>
</evidence>
<dbReference type="CDD" id="cd09272">
    <property type="entry name" value="RNase_HI_RT_Ty1"/>
    <property type="match status" value="1"/>
</dbReference>
<dbReference type="SUPFAM" id="SSF53098">
    <property type="entry name" value="Ribonuclease H-like"/>
    <property type="match status" value="1"/>
</dbReference>
<dbReference type="InterPro" id="IPR012337">
    <property type="entry name" value="RNaseH-like_sf"/>
</dbReference>
<evidence type="ECO:0000256" key="1">
    <source>
        <dbReference type="ARBA" id="ARBA00022750"/>
    </source>
</evidence>
<feature type="region of interest" description="Disordered" evidence="2">
    <location>
        <begin position="724"/>
        <end position="752"/>
    </location>
</feature>
<dbReference type="EMBL" id="OIVN01005224">
    <property type="protein sequence ID" value="SPD21502.1"/>
    <property type="molecule type" value="Genomic_DNA"/>
</dbReference>
<feature type="signal peptide" evidence="3">
    <location>
        <begin position="1"/>
        <end position="29"/>
    </location>
</feature>
<dbReference type="GO" id="GO:0004190">
    <property type="term" value="F:aspartic-type endopeptidase activity"/>
    <property type="evidence" value="ECO:0007669"/>
    <property type="project" value="UniProtKB-KW"/>
</dbReference>
<dbReference type="PANTHER" id="PTHR11439:SF461">
    <property type="entry name" value="OS10G0432200 PROTEIN"/>
    <property type="match status" value="1"/>
</dbReference>
<evidence type="ECO:0000313" key="5">
    <source>
        <dbReference type="EMBL" id="SPD21502.1"/>
    </source>
</evidence>
<protein>
    <recommendedName>
        <fullName evidence="4">Integrase catalytic domain-containing protein</fullName>
    </recommendedName>
</protein>
<dbReference type="InterPro" id="IPR025724">
    <property type="entry name" value="GAG-pre-integrase_dom"/>
</dbReference>
<name>A0A2N9IA06_FAGSY</name>
<dbReference type="InterPro" id="IPR054722">
    <property type="entry name" value="PolX-like_BBD"/>
</dbReference>
<proteinExistence type="predicted"/>
<keyword evidence="1" id="KW-0064">Aspartyl protease</keyword>
<dbReference type="InterPro" id="IPR036397">
    <property type="entry name" value="RNaseH_sf"/>
</dbReference>
<evidence type="ECO:0000259" key="4">
    <source>
        <dbReference type="PROSITE" id="PS50994"/>
    </source>
</evidence>
<keyword evidence="1" id="KW-0645">Protease</keyword>
<dbReference type="PROSITE" id="PS50994">
    <property type="entry name" value="INTEGRASE"/>
    <property type="match status" value="1"/>
</dbReference>
<dbReference type="Pfam" id="PF07727">
    <property type="entry name" value="RVT_2"/>
    <property type="match status" value="1"/>
</dbReference>
<dbReference type="AlphaFoldDB" id="A0A2N9IA06"/>
<feature type="chain" id="PRO_5014621226" description="Integrase catalytic domain-containing protein" evidence="3">
    <location>
        <begin position="30"/>
        <end position="1207"/>
    </location>
</feature>
<dbReference type="InterPro" id="IPR043502">
    <property type="entry name" value="DNA/RNA_pol_sf"/>
</dbReference>
<dbReference type="Pfam" id="PF22936">
    <property type="entry name" value="Pol_BBD"/>
    <property type="match status" value="1"/>
</dbReference>
<feature type="compositionally biased region" description="Polar residues" evidence="2">
    <location>
        <begin position="724"/>
        <end position="745"/>
    </location>
</feature>
<dbReference type="InterPro" id="IPR001584">
    <property type="entry name" value="Integrase_cat-core"/>
</dbReference>
<gene>
    <name evidence="5" type="ORF">FSB_LOCUS49384</name>
</gene>
<dbReference type="Gene3D" id="3.30.420.10">
    <property type="entry name" value="Ribonuclease H-like superfamily/Ribonuclease H"/>
    <property type="match status" value="1"/>
</dbReference>
<feature type="domain" description="Integrase catalytic" evidence="4">
    <location>
        <begin position="602"/>
        <end position="699"/>
    </location>
</feature>
<keyword evidence="3" id="KW-0732">Signal</keyword>